<gene>
    <name evidence="2" type="ORF">K435DRAFT_842374</name>
</gene>
<name>A0A4S8LG90_DENBC</name>
<reference evidence="2 3" key="1">
    <citation type="journal article" date="2019" name="Nat. Ecol. Evol.">
        <title>Megaphylogeny resolves global patterns of mushroom evolution.</title>
        <authorList>
            <person name="Varga T."/>
            <person name="Krizsan K."/>
            <person name="Foldi C."/>
            <person name="Dima B."/>
            <person name="Sanchez-Garcia M."/>
            <person name="Sanchez-Ramirez S."/>
            <person name="Szollosi G.J."/>
            <person name="Szarkandi J.G."/>
            <person name="Papp V."/>
            <person name="Albert L."/>
            <person name="Andreopoulos W."/>
            <person name="Angelini C."/>
            <person name="Antonin V."/>
            <person name="Barry K.W."/>
            <person name="Bougher N.L."/>
            <person name="Buchanan P."/>
            <person name="Buyck B."/>
            <person name="Bense V."/>
            <person name="Catcheside P."/>
            <person name="Chovatia M."/>
            <person name="Cooper J."/>
            <person name="Damon W."/>
            <person name="Desjardin D."/>
            <person name="Finy P."/>
            <person name="Geml J."/>
            <person name="Haridas S."/>
            <person name="Hughes K."/>
            <person name="Justo A."/>
            <person name="Karasinski D."/>
            <person name="Kautmanova I."/>
            <person name="Kiss B."/>
            <person name="Kocsube S."/>
            <person name="Kotiranta H."/>
            <person name="LaButti K.M."/>
            <person name="Lechner B.E."/>
            <person name="Liimatainen K."/>
            <person name="Lipzen A."/>
            <person name="Lukacs Z."/>
            <person name="Mihaltcheva S."/>
            <person name="Morgado L.N."/>
            <person name="Niskanen T."/>
            <person name="Noordeloos M.E."/>
            <person name="Ohm R.A."/>
            <person name="Ortiz-Santana B."/>
            <person name="Ovrebo C."/>
            <person name="Racz N."/>
            <person name="Riley R."/>
            <person name="Savchenko A."/>
            <person name="Shiryaev A."/>
            <person name="Soop K."/>
            <person name="Spirin V."/>
            <person name="Szebenyi C."/>
            <person name="Tomsovsky M."/>
            <person name="Tulloss R.E."/>
            <person name="Uehling J."/>
            <person name="Grigoriev I.V."/>
            <person name="Vagvolgyi C."/>
            <person name="Papp T."/>
            <person name="Martin F.M."/>
            <person name="Miettinen O."/>
            <person name="Hibbett D.S."/>
            <person name="Nagy L.G."/>
        </authorList>
    </citation>
    <scope>NUCLEOTIDE SEQUENCE [LARGE SCALE GENOMIC DNA]</scope>
    <source>
        <strain evidence="2 3">CBS 962.96</strain>
    </source>
</reference>
<feature type="compositionally biased region" description="Basic residues" evidence="1">
    <location>
        <begin position="1056"/>
        <end position="1067"/>
    </location>
</feature>
<evidence type="ECO:0000256" key="1">
    <source>
        <dbReference type="SAM" id="MobiDB-lite"/>
    </source>
</evidence>
<dbReference type="Proteomes" id="UP000297245">
    <property type="component" value="Unassembled WGS sequence"/>
</dbReference>
<evidence type="ECO:0000313" key="3">
    <source>
        <dbReference type="Proteomes" id="UP000297245"/>
    </source>
</evidence>
<proteinExistence type="predicted"/>
<feature type="compositionally biased region" description="Basic and acidic residues" evidence="1">
    <location>
        <begin position="1029"/>
        <end position="1048"/>
    </location>
</feature>
<organism evidence="2 3">
    <name type="scientific">Dendrothele bispora (strain CBS 962.96)</name>
    <dbReference type="NCBI Taxonomy" id="1314807"/>
    <lineage>
        <taxon>Eukaryota</taxon>
        <taxon>Fungi</taxon>
        <taxon>Dikarya</taxon>
        <taxon>Basidiomycota</taxon>
        <taxon>Agaricomycotina</taxon>
        <taxon>Agaricomycetes</taxon>
        <taxon>Agaricomycetidae</taxon>
        <taxon>Agaricales</taxon>
        <taxon>Agaricales incertae sedis</taxon>
        <taxon>Dendrothele</taxon>
    </lineage>
</organism>
<keyword evidence="3" id="KW-1185">Reference proteome</keyword>
<feature type="region of interest" description="Disordered" evidence="1">
    <location>
        <begin position="1025"/>
        <end position="1067"/>
    </location>
</feature>
<evidence type="ECO:0000313" key="2">
    <source>
        <dbReference type="EMBL" id="THU87891.1"/>
    </source>
</evidence>
<accession>A0A4S8LG90</accession>
<dbReference type="EMBL" id="ML179431">
    <property type="protein sequence ID" value="THU87891.1"/>
    <property type="molecule type" value="Genomic_DNA"/>
</dbReference>
<dbReference type="AlphaFoldDB" id="A0A4S8LG90"/>
<dbReference type="OrthoDB" id="2393824at2759"/>
<sequence>MSQSPSLRDLLSSFRRNTDSYVQHLITSQTTLLPEWKPHPFLEHEESLKPVLHRLQSLRLPAITQKNGELNKPNLLLHDLGGKLFDSLENRRRVKDLFGDGKHKLLVNPSGSGKTRIVLEGLCQHWGLYLTCQSIFDSSDMLSFGSTDISRIVTELPSQSSFTSFLPDELDSNSFRLLQQNWDITKHWFTAALLARTVLFHQFLNTAISETFPLGADLRRRWLLAQIQPITVFGSDILNSFTRDIGTTSSTTDIEATFVQIWGEVTTLLYTLDPSLNASKKPTIFVVIDEAQDGVSQLPQAFMSGLPIPSEETRKKRPVLRQLVFTLTSALHKVGNGIDFAYIVTGTGISRKMLEEAISSATYKEQKIAFIPAYNTGGFDYEKNQREYIAHYLGQDFPDSKIGKCLCSRMWHWLQGRYRFTAEFLALLIEDAFQRPNTLLNSYISLFGGFDPTDWNVSNSEFKEEAPKFSFSFSPLQFDKLTGAGPGKGQGRIAVIDSIAYPFFMRSLISGDSLGDEDQTFIECGVARWQYSKEKASYNCTISEPLVLLAAAVLISVRDGTPLYKRLTQNIDANISSKNRNGFEAYLAYFFARTFGKTERLGAVFDLQYSAAEALADYDATLVSLYRMHDDSPLVTQSIVLFPGRDNHSYVKSVDLEDVNTGFARDFGPVEIPGPLGEHVNSAEGMEDWLRHRTRTAFCYPPQLMGPDLMFVLRLTKPRQSSVHYIWVAVQAKLYRADKTLSLKAAKLKDAIRSVTPDRYFLNENDKEDYRDRNKLSEQKANQEHLEARDRVLNAMEDLENREPSAGPCGVLRVIASFPQHTKFSMVSEEQTSADRYPLSSLNREYLMARLQHINPTRYLARMDELDTMARRSSAKTAVPPVNQKTAQRLEKITPWTRKKSRIDIETAKLADIQDQIEYVRIHRRWKWVPPAIWRINGKECKAALSEFVYDMLQGKYTIKADVTNNNKKTTQDRAEILRRLVKRTDDSDGDDHEYNERVLALIEHASGEGEVDGDAIVEGMNSMAAHQQRQDVEMKDGMEDSTLKVDVLEEDEPSRRKHLKRKKRSF</sequence>
<protein>
    <submittedName>
        <fullName evidence="2">Uncharacterized protein</fullName>
    </submittedName>
</protein>